<dbReference type="SUPFAM" id="SSF159127">
    <property type="entry name" value="HupF/HypC-like"/>
    <property type="match status" value="1"/>
</dbReference>
<organism evidence="2">
    <name type="scientific">Eiseniibacteriota bacterium</name>
    <dbReference type="NCBI Taxonomy" id="2212470"/>
    <lineage>
        <taxon>Bacteria</taxon>
        <taxon>Candidatus Eiseniibacteriota</taxon>
    </lineage>
</organism>
<dbReference type="Gene3D" id="2.30.30.140">
    <property type="match status" value="1"/>
</dbReference>
<evidence type="ECO:0000256" key="1">
    <source>
        <dbReference type="ARBA" id="ARBA00006018"/>
    </source>
</evidence>
<dbReference type="EMBL" id="DSEC01000535">
    <property type="protein sequence ID" value="HER44275.1"/>
    <property type="molecule type" value="Genomic_DNA"/>
</dbReference>
<reference evidence="2" key="1">
    <citation type="journal article" date="2020" name="mSystems">
        <title>Genome- and Community-Level Interaction Insights into Carbon Utilization and Element Cycling Functions of Hydrothermarchaeota in Hydrothermal Sediment.</title>
        <authorList>
            <person name="Zhou Z."/>
            <person name="Liu Y."/>
            <person name="Xu W."/>
            <person name="Pan J."/>
            <person name="Luo Z.H."/>
            <person name="Li M."/>
        </authorList>
    </citation>
    <scope>NUCLEOTIDE SEQUENCE [LARGE SCALE GENOMIC DNA]</scope>
    <source>
        <strain evidence="2">SpSt-1233</strain>
    </source>
</reference>
<dbReference type="Proteomes" id="UP000886069">
    <property type="component" value="Unassembled WGS sequence"/>
</dbReference>
<evidence type="ECO:0000313" key="2">
    <source>
        <dbReference type="EMBL" id="HER44275.1"/>
    </source>
</evidence>
<comment type="caution">
    <text evidence="2">The sequence shown here is derived from an EMBL/GenBank/DDBJ whole genome shotgun (WGS) entry which is preliminary data.</text>
</comment>
<comment type="similarity">
    <text evidence="1">Belongs to the HupF/HypC family.</text>
</comment>
<name>A0A7V2AVZ9_UNCEI</name>
<feature type="non-terminal residue" evidence="2">
    <location>
        <position position="1"/>
    </location>
</feature>
<dbReference type="AlphaFoldDB" id="A0A7V2AVZ9"/>
<protein>
    <submittedName>
        <fullName evidence="2">HypC/HybG/HupF family hydrogenase formation chaperone</fullName>
    </submittedName>
</protein>
<accession>A0A7V2AVZ9</accession>
<dbReference type="PRINTS" id="PR00445">
    <property type="entry name" value="HUPFHYPC"/>
</dbReference>
<dbReference type="InterPro" id="IPR001109">
    <property type="entry name" value="Hydrogenase_HupF/HypC"/>
</dbReference>
<gene>
    <name evidence="2" type="ORF">ENO08_07440</name>
</gene>
<dbReference type="Pfam" id="PF01455">
    <property type="entry name" value="HupF_HypC"/>
    <property type="match status" value="1"/>
</dbReference>
<sequence length="42" mass="4745">LGDFVLIHTGYAIEKLHPEEAEETLELIKKVYRAGMTGEVDE</sequence>
<proteinExistence type="inferred from homology"/>